<dbReference type="EMBL" id="LAVV01008133">
    <property type="protein sequence ID" value="KNZ53678.1"/>
    <property type="molecule type" value="Genomic_DNA"/>
</dbReference>
<proteinExistence type="predicted"/>
<feature type="transmembrane region" description="Helical" evidence="1">
    <location>
        <begin position="12"/>
        <end position="29"/>
    </location>
</feature>
<evidence type="ECO:0000313" key="2">
    <source>
        <dbReference type="EMBL" id="KNZ53678.1"/>
    </source>
</evidence>
<evidence type="ECO:0000256" key="1">
    <source>
        <dbReference type="SAM" id="Phobius"/>
    </source>
</evidence>
<dbReference type="Proteomes" id="UP000037035">
    <property type="component" value="Unassembled WGS sequence"/>
</dbReference>
<keyword evidence="3" id="KW-1185">Reference proteome</keyword>
<gene>
    <name evidence="2" type="ORF">VP01_3168g2</name>
</gene>
<dbReference type="AlphaFoldDB" id="A0A0L6UYQ9"/>
<protein>
    <submittedName>
        <fullName evidence="2">Uncharacterized protein</fullName>
    </submittedName>
</protein>
<keyword evidence="1" id="KW-1133">Transmembrane helix</keyword>
<keyword evidence="1" id="KW-0472">Membrane</keyword>
<evidence type="ECO:0000313" key="3">
    <source>
        <dbReference type="Proteomes" id="UP000037035"/>
    </source>
</evidence>
<name>A0A0L6UYQ9_9BASI</name>
<reference evidence="2 3" key="1">
    <citation type="submission" date="2015-08" db="EMBL/GenBank/DDBJ databases">
        <title>Next Generation Sequencing and Analysis of the Genome of Puccinia sorghi L Schw, the Causal Agent of Maize Common Rust.</title>
        <authorList>
            <person name="Rochi L."/>
            <person name="Burguener G."/>
            <person name="Darino M."/>
            <person name="Turjanski A."/>
            <person name="Kreff E."/>
            <person name="Dieguez M.J."/>
            <person name="Sacco F."/>
        </authorList>
    </citation>
    <scope>NUCLEOTIDE SEQUENCE [LARGE SCALE GENOMIC DNA]</scope>
    <source>
        <strain evidence="2 3">RO10H11247</strain>
    </source>
</reference>
<organism evidence="2 3">
    <name type="scientific">Puccinia sorghi</name>
    <dbReference type="NCBI Taxonomy" id="27349"/>
    <lineage>
        <taxon>Eukaryota</taxon>
        <taxon>Fungi</taxon>
        <taxon>Dikarya</taxon>
        <taxon>Basidiomycota</taxon>
        <taxon>Pucciniomycotina</taxon>
        <taxon>Pucciniomycetes</taxon>
        <taxon>Pucciniales</taxon>
        <taxon>Pucciniaceae</taxon>
        <taxon>Puccinia</taxon>
    </lineage>
</organism>
<accession>A0A0L6UYQ9</accession>
<sequence length="331" mass="38011">MIKTHIGYGHHLMKLIFLCDVMITWRMWIKALLVSLQQFLNPSSITPEQINQGSLRKPKKLSQMIKICFEAWLPTTLMVQFVRLHSSNQLITLIRLFSECWQGKKGDETFCKEGEGRMAVILSTGPAQMVEKQGKKNNSLCCFCFQEKMNEGNKQLVLTTITRLKDYTQVIITLSGFFVGRETQCIYRLAPRHNIQRWHTGKYSMFCLTLNILHHLFYAHVASLHKGSIIVVSTSYIIGVTDQHYTLQWTCDLICGIVASFPHQSLRGTADNVQGTSLCKVYPTVLLWLIVHLNFLWSFSVSNTCCFGDCSRIVTELLVLNIYGYKYSSWM</sequence>
<dbReference type="VEuPathDB" id="FungiDB:VP01_3168g2"/>
<keyword evidence="1" id="KW-0812">Transmembrane</keyword>
<comment type="caution">
    <text evidence="2">The sequence shown here is derived from an EMBL/GenBank/DDBJ whole genome shotgun (WGS) entry which is preliminary data.</text>
</comment>